<evidence type="ECO:0000256" key="6">
    <source>
        <dbReference type="ARBA" id="ARBA00022806"/>
    </source>
</evidence>
<keyword evidence="8" id="KW-0051">Antiviral defense</keyword>
<dbReference type="Pfam" id="PF18019">
    <property type="entry name" value="Cas3_HD"/>
    <property type="match status" value="1"/>
</dbReference>
<comment type="caution">
    <text evidence="11">The sequence shown here is derived from an EMBL/GenBank/DDBJ whole genome shotgun (WGS) entry which is preliminary data.</text>
</comment>
<dbReference type="InterPro" id="IPR054712">
    <property type="entry name" value="Cas3-like_dom"/>
</dbReference>
<dbReference type="InterPro" id="IPR038257">
    <property type="entry name" value="CRISPR-assoc_Cas3_HD_sf"/>
</dbReference>
<keyword evidence="6" id="KW-0347">Helicase</keyword>
<evidence type="ECO:0000256" key="1">
    <source>
        <dbReference type="ARBA" id="ARBA00006847"/>
    </source>
</evidence>
<evidence type="ECO:0000256" key="7">
    <source>
        <dbReference type="ARBA" id="ARBA00022840"/>
    </source>
</evidence>
<dbReference type="InterPro" id="IPR027417">
    <property type="entry name" value="P-loop_NTPase"/>
</dbReference>
<comment type="similarity">
    <text evidence="2">In the central section; belongs to the CRISPR-associated helicase Cas3 family.</text>
</comment>
<proteinExistence type="inferred from homology"/>
<dbReference type="GO" id="GO:0004386">
    <property type="term" value="F:helicase activity"/>
    <property type="evidence" value="ECO:0007669"/>
    <property type="project" value="UniProtKB-KW"/>
</dbReference>
<dbReference type="AlphaFoldDB" id="A0A5Q6PCN5"/>
<evidence type="ECO:0000256" key="2">
    <source>
        <dbReference type="ARBA" id="ARBA00009046"/>
    </source>
</evidence>
<evidence type="ECO:0000313" key="12">
    <source>
        <dbReference type="Proteomes" id="UP000323225"/>
    </source>
</evidence>
<reference evidence="11 12" key="1">
    <citation type="submission" date="2019-09" db="EMBL/GenBank/DDBJ databases">
        <authorList>
            <person name="Kritzky A."/>
            <person name="Schelkanova E.Y."/>
            <person name="Alkhova Z.V."/>
            <person name="Smirnova N.I."/>
        </authorList>
    </citation>
    <scope>NUCLEOTIDE SEQUENCE [LARGE SCALE GENOMIC DNA]</scope>
    <source>
        <strain evidence="11 12">M1526</strain>
    </source>
</reference>
<dbReference type="GO" id="GO:0005524">
    <property type="term" value="F:ATP binding"/>
    <property type="evidence" value="ECO:0007669"/>
    <property type="project" value="UniProtKB-KW"/>
</dbReference>
<evidence type="ECO:0000259" key="10">
    <source>
        <dbReference type="Pfam" id="PF22590"/>
    </source>
</evidence>
<keyword evidence="7" id="KW-0067">ATP-binding</keyword>
<evidence type="ECO:0008006" key="13">
    <source>
        <dbReference type="Google" id="ProtNLM"/>
    </source>
</evidence>
<evidence type="ECO:0000256" key="5">
    <source>
        <dbReference type="ARBA" id="ARBA00022801"/>
    </source>
</evidence>
<feature type="domain" description="CRISPR-associated nuclease/helicase Cas3" evidence="10">
    <location>
        <begin position="688"/>
        <end position="812"/>
    </location>
</feature>
<keyword evidence="3" id="KW-0479">Metal-binding</keyword>
<sequence>MNNFNLEVMHRIVRLSALMHDLGKSTKGFQKKLSSVINKDKASLLSVDKTSIGLADPLRHELVSTLLLLPLLEEGKLSSLSTPEKVKSYFSSAALGDFYSLKEKIKSAISQVSEDEICDLVNNFDNKIPLLKSGKHILCKSNWEHCAITSSIVWLVLCHHRINAAHISIPETPKKRKYERKLKKETKIDNELFSEIKINSNYINPHGFQNIDFFFEFSNTPLWHSDSWCLCVSDIVNELIQLQAFNSSTFKLDLFNSHALFYKAKTALIYGDHLGSAHSEICEYQDSSMITYGNTRQDEDGLYRWADSLLKHTIKVTHKSSEIFERLFLLEHDEYRKLPAIHSKSIPDSLKPIGLKSESPYYWQEHVVNQLSTIDKNRGFFGIVVSGTGAGKTKGCPMIMSNICHETRFTLALGRKTLTQQAFRDYTSDIIGFNKSDVSMLIGSHVAPKDHDIDVTGNGVMDMNNTERADFSGDVGAFNSPLMDLFSEKSKEHSMLSSPISVMTVDHIISLVTQRRSSHCKLMLIAMNNDLIIDELDDFDASSLVAIGKLIYLFASFGKKVIISSATISPVIAQSMMNAYLHGYEIHKKTINDDKSPYTGFISNKSPYLSIQDNSDIDSLMRGYGDFIDSVCQHLYDEPKRRFAKYINLVTNNNPYDEDEAFRVIDDQASELHKYHNIKDEDGFKLSFGFVRFNHVKSAQQYAIHLLNSNNSIDIDYKVVCYHSRMLNVDRFAIEEFLDTALKRTKCEPFENELISKLVDEAKINGKKELMIIVSTTSIQETGRDHDYDWLITEPLSDRSIIQCAGRVLRHRPNVRPNHPNIVIFSDTIKSYMGKTSAWGYPGIETDHAVNAIGERVNRPRYPVSFNFEKQLSQRLELLMITQDCSEQKANAINSLSNKFTANKIDASPAIRKVSTTSESLIGALETIRNYDYLLSSGSDNPFSLGTYITCPSIALSTTHGDHNQLRDKSSTGGKVDIEVKLKQYKQGTASNNWQKYRVAKRGFEVWNINIKNYYNSELNWDRVLLDYSLADKVDDVSLTHYSNKGSVTRYLSSARISVGSNQAEVYYSPVLGFLD</sequence>
<evidence type="ECO:0000313" key="11">
    <source>
        <dbReference type="EMBL" id="KAA1252645.1"/>
    </source>
</evidence>
<evidence type="ECO:0000259" key="9">
    <source>
        <dbReference type="Pfam" id="PF18019"/>
    </source>
</evidence>
<dbReference type="GO" id="GO:0051607">
    <property type="term" value="P:defense response to virus"/>
    <property type="evidence" value="ECO:0007669"/>
    <property type="project" value="UniProtKB-KW"/>
</dbReference>
<keyword evidence="5" id="KW-0378">Hydrolase</keyword>
<keyword evidence="4" id="KW-0547">Nucleotide-binding</keyword>
<dbReference type="EMBL" id="VUAA01000048">
    <property type="protein sequence ID" value="KAA1252645.1"/>
    <property type="molecule type" value="Genomic_DNA"/>
</dbReference>
<accession>A0A5Q6PCN5</accession>
<dbReference type="GO" id="GO:0016787">
    <property type="term" value="F:hydrolase activity"/>
    <property type="evidence" value="ECO:0007669"/>
    <property type="project" value="UniProtKB-KW"/>
</dbReference>
<evidence type="ECO:0000256" key="3">
    <source>
        <dbReference type="ARBA" id="ARBA00022723"/>
    </source>
</evidence>
<comment type="similarity">
    <text evidence="1">In the N-terminal section; belongs to the CRISPR-associated nuclease Cas3-HD family.</text>
</comment>
<dbReference type="InterPro" id="IPR006483">
    <property type="entry name" value="CRISPR-assoc_Cas3_HD"/>
</dbReference>
<evidence type="ECO:0000256" key="8">
    <source>
        <dbReference type="ARBA" id="ARBA00023118"/>
    </source>
</evidence>
<dbReference type="GO" id="GO:0046872">
    <property type="term" value="F:metal ion binding"/>
    <property type="evidence" value="ECO:0007669"/>
    <property type="project" value="UniProtKB-KW"/>
</dbReference>
<dbReference type="Proteomes" id="UP000323225">
    <property type="component" value="Unassembled WGS sequence"/>
</dbReference>
<dbReference type="Gene3D" id="1.10.3210.30">
    <property type="match status" value="1"/>
</dbReference>
<evidence type="ECO:0000256" key="4">
    <source>
        <dbReference type="ARBA" id="ARBA00022741"/>
    </source>
</evidence>
<gene>
    <name evidence="11" type="ORF">F0M16_21830</name>
</gene>
<dbReference type="Pfam" id="PF22590">
    <property type="entry name" value="Cas3-like_C_2"/>
    <property type="match status" value="1"/>
</dbReference>
<organism evidence="11 12">
    <name type="scientific">Vibrio cholerae</name>
    <dbReference type="NCBI Taxonomy" id="666"/>
    <lineage>
        <taxon>Bacteria</taxon>
        <taxon>Pseudomonadati</taxon>
        <taxon>Pseudomonadota</taxon>
        <taxon>Gammaproteobacteria</taxon>
        <taxon>Vibrionales</taxon>
        <taxon>Vibrionaceae</taxon>
        <taxon>Vibrio</taxon>
    </lineage>
</organism>
<dbReference type="SUPFAM" id="SSF52540">
    <property type="entry name" value="P-loop containing nucleoside triphosphate hydrolases"/>
    <property type="match status" value="1"/>
</dbReference>
<feature type="domain" description="HD Cas3-type" evidence="9">
    <location>
        <begin position="7"/>
        <end position="166"/>
    </location>
</feature>
<protein>
    <recommendedName>
        <fullName evidence="13">HD Cas3-type domain-containing protein</fullName>
    </recommendedName>
</protein>
<name>A0A5Q6PCN5_VIBCL</name>